<proteinExistence type="predicted"/>
<protein>
    <submittedName>
        <fullName evidence="2">MBL fold metallo-hydrolase</fullName>
    </submittedName>
</protein>
<dbReference type="Gene3D" id="3.60.15.10">
    <property type="entry name" value="Ribonuclease Z/Hydroxyacylglutathione hydrolase-like"/>
    <property type="match status" value="1"/>
</dbReference>
<dbReference type="Pfam" id="PF12706">
    <property type="entry name" value="Lactamase_B_2"/>
    <property type="match status" value="1"/>
</dbReference>
<sequence>MSACLFSAARTDRPLAPYADSPQFADGRFRNPLPRPAIGFWKTLRLIRDSLWNKPADAVPAVAPPVLALTAQQLAQAPDHSLFRLGHSTVLLKLRGGWWITDPVFAERASPVQWMGPKRFHAPPIALADLPPLRGVLLSHDHFDHLDADTVRRLADTAGVFLTPLGVGDRLIAWGVDPAKVRQFDWWQGATLDGVRFIATPAQHFSGRGLFDGDKTLWASWTILDETGSDGMQAGPSLRLFFSGDTGYFDGFEEIGRRYGPFDLTLLETGAYDANWPFVHMQPEQTVQAHRDLRGRWLLPIHNGTFDLAMHPWTEPFERVAALAAEQGIALTTPRMGERLDLRAPQAMTPWWREAGEPADAGAAAQREVAL</sequence>
<dbReference type="RefSeq" id="WP_363797090.1">
    <property type="nucleotide sequence ID" value="NZ_CP159925.1"/>
</dbReference>
<gene>
    <name evidence="2" type="ORF">ABU614_17910</name>
</gene>
<dbReference type="GO" id="GO:0005737">
    <property type="term" value="C:cytoplasm"/>
    <property type="evidence" value="ECO:0007669"/>
    <property type="project" value="TreeGrafter"/>
</dbReference>
<dbReference type="PANTHER" id="PTHR15032:SF4">
    <property type="entry name" value="N-ACYL-PHOSPHATIDYLETHANOLAMINE-HYDROLYZING PHOSPHOLIPASE D"/>
    <property type="match status" value="1"/>
</dbReference>
<dbReference type="SUPFAM" id="SSF56281">
    <property type="entry name" value="Metallo-hydrolase/oxidoreductase"/>
    <property type="match status" value="1"/>
</dbReference>
<evidence type="ECO:0000259" key="1">
    <source>
        <dbReference type="Pfam" id="PF12706"/>
    </source>
</evidence>
<feature type="domain" description="Metallo-beta-lactamase" evidence="1">
    <location>
        <begin position="98"/>
        <end position="302"/>
    </location>
</feature>
<accession>A0AAU8MSS5</accession>
<name>A0AAU8MSS5_9GAMM</name>
<dbReference type="InterPro" id="IPR001279">
    <property type="entry name" value="Metallo-B-lactamas"/>
</dbReference>
<evidence type="ECO:0000313" key="2">
    <source>
        <dbReference type="EMBL" id="XCO74235.1"/>
    </source>
</evidence>
<dbReference type="AlphaFoldDB" id="A0AAU8MSS5"/>
<reference evidence="2" key="1">
    <citation type="submission" date="2024-06" db="EMBL/GenBank/DDBJ databases">
        <authorList>
            <person name="Li S."/>
        </authorList>
    </citation>
    <scope>NUCLEOTIDE SEQUENCE</scope>
    <source>
        <strain evidence="2">SR10</strain>
    </source>
</reference>
<organism evidence="2">
    <name type="scientific">Lysobacter firmicutimachus</name>
    <dbReference type="NCBI Taxonomy" id="1792846"/>
    <lineage>
        <taxon>Bacteria</taxon>
        <taxon>Pseudomonadati</taxon>
        <taxon>Pseudomonadota</taxon>
        <taxon>Gammaproteobacteria</taxon>
        <taxon>Lysobacterales</taxon>
        <taxon>Lysobacteraceae</taxon>
        <taxon>Lysobacter</taxon>
    </lineage>
</organism>
<dbReference type="InterPro" id="IPR036866">
    <property type="entry name" value="RibonucZ/Hydroxyglut_hydro"/>
</dbReference>
<dbReference type="EMBL" id="CP159925">
    <property type="protein sequence ID" value="XCO74235.1"/>
    <property type="molecule type" value="Genomic_DNA"/>
</dbReference>
<dbReference type="PANTHER" id="PTHR15032">
    <property type="entry name" value="N-ACYL-PHOSPHATIDYLETHANOLAMINE-HYDROLYZING PHOSPHOLIPASE D"/>
    <property type="match status" value="1"/>
</dbReference>